<name>A0ABR0N4E9_GOSAR</name>
<accession>A0ABR0N4E9</accession>
<proteinExistence type="predicted"/>
<dbReference type="Proteomes" id="UP001358586">
    <property type="component" value="Chromosome 11"/>
</dbReference>
<reference evidence="1 2" key="1">
    <citation type="submission" date="2023-03" db="EMBL/GenBank/DDBJ databases">
        <title>WGS of Gossypium arboreum.</title>
        <authorList>
            <person name="Yu D."/>
        </authorList>
    </citation>
    <scope>NUCLEOTIDE SEQUENCE [LARGE SCALE GENOMIC DNA]</scope>
    <source>
        <tissue evidence="1">Leaf</tissue>
    </source>
</reference>
<comment type="caution">
    <text evidence="1">The sequence shown here is derived from an EMBL/GenBank/DDBJ whole genome shotgun (WGS) entry which is preliminary data.</text>
</comment>
<keyword evidence="2" id="KW-1185">Reference proteome</keyword>
<gene>
    <name evidence="1" type="ORF">PVK06_040038</name>
</gene>
<evidence type="ECO:0000313" key="2">
    <source>
        <dbReference type="Proteomes" id="UP001358586"/>
    </source>
</evidence>
<dbReference type="EMBL" id="JARKNE010000011">
    <property type="protein sequence ID" value="KAK5785450.1"/>
    <property type="molecule type" value="Genomic_DNA"/>
</dbReference>
<evidence type="ECO:0000313" key="1">
    <source>
        <dbReference type="EMBL" id="KAK5785450.1"/>
    </source>
</evidence>
<protein>
    <submittedName>
        <fullName evidence="1">Uncharacterized protein</fullName>
    </submittedName>
</protein>
<organism evidence="1 2">
    <name type="scientific">Gossypium arboreum</name>
    <name type="common">Tree cotton</name>
    <name type="synonym">Gossypium nanking</name>
    <dbReference type="NCBI Taxonomy" id="29729"/>
    <lineage>
        <taxon>Eukaryota</taxon>
        <taxon>Viridiplantae</taxon>
        <taxon>Streptophyta</taxon>
        <taxon>Embryophyta</taxon>
        <taxon>Tracheophyta</taxon>
        <taxon>Spermatophyta</taxon>
        <taxon>Magnoliopsida</taxon>
        <taxon>eudicotyledons</taxon>
        <taxon>Gunneridae</taxon>
        <taxon>Pentapetalae</taxon>
        <taxon>rosids</taxon>
        <taxon>malvids</taxon>
        <taxon>Malvales</taxon>
        <taxon>Malvaceae</taxon>
        <taxon>Malvoideae</taxon>
        <taxon>Gossypium</taxon>
    </lineage>
</organism>
<sequence>MDFDGKQDRKRLPVSLDHVIVQETEVKISFPTSGGGNSELGIEALTLCLDCKKKRDHSSLRLEPRSVKRVKTRLNLLACEHCKGYHLGKYRRKSKACLRCKSKEHQVRDCQVSFNSGGNLGENSRVDQGVRERELVAENRTLLAPNSVIGTYCRIWLLLALFFSS</sequence>